<dbReference type="InterPro" id="IPR009057">
    <property type="entry name" value="Homeodomain-like_sf"/>
</dbReference>
<evidence type="ECO:0000259" key="3">
    <source>
        <dbReference type="PROSITE" id="PS50977"/>
    </source>
</evidence>
<organism evidence="4 5">
    <name type="scientific">Acinetobacter celticus</name>
    <dbReference type="NCBI Taxonomy" id="1891224"/>
    <lineage>
        <taxon>Bacteria</taxon>
        <taxon>Pseudomonadati</taxon>
        <taxon>Pseudomonadota</taxon>
        <taxon>Gammaproteobacteria</taxon>
        <taxon>Moraxellales</taxon>
        <taxon>Moraxellaceae</taxon>
        <taxon>Acinetobacter</taxon>
    </lineage>
</organism>
<dbReference type="InterPro" id="IPR001647">
    <property type="entry name" value="HTH_TetR"/>
</dbReference>
<dbReference type="STRING" id="1891224.BBP83_08925"/>
<dbReference type="SUPFAM" id="SSF48498">
    <property type="entry name" value="Tetracyclin repressor-like, C-terminal domain"/>
    <property type="match status" value="1"/>
</dbReference>
<dbReference type="EMBL" id="MBDL01000010">
    <property type="protein sequence ID" value="ODA12675.1"/>
    <property type="molecule type" value="Genomic_DNA"/>
</dbReference>
<feature type="domain" description="HTH tetR-type" evidence="3">
    <location>
        <begin position="21"/>
        <end position="81"/>
    </location>
</feature>
<dbReference type="InterPro" id="IPR050624">
    <property type="entry name" value="HTH-type_Tx_Regulator"/>
</dbReference>
<dbReference type="PROSITE" id="PS50977">
    <property type="entry name" value="HTH_TETR_2"/>
    <property type="match status" value="1"/>
</dbReference>
<keyword evidence="5" id="KW-1185">Reference proteome</keyword>
<dbReference type="PANTHER" id="PTHR43479:SF11">
    <property type="entry name" value="ACREF_ENVCD OPERON REPRESSOR-RELATED"/>
    <property type="match status" value="1"/>
</dbReference>
<dbReference type="InterPro" id="IPR039536">
    <property type="entry name" value="TetR_C_Proteobacteria"/>
</dbReference>
<comment type="caution">
    <text evidence="4">The sequence shown here is derived from an EMBL/GenBank/DDBJ whole genome shotgun (WGS) entry which is preliminary data.</text>
</comment>
<accession>A0A1C3CV63</accession>
<dbReference type="RefSeq" id="WP_068888055.1">
    <property type="nucleotide sequence ID" value="NZ_CBCRUU010000004.1"/>
</dbReference>
<feature type="DNA-binding region" description="H-T-H motif" evidence="2">
    <location>
        <begin position="44"/>
        <end position="63"/>
    </location>
</feature>
<dbReference type="Proteomes" id="UP000186553">
    <property type="component" value="Unassembled WGS sequence"/>
</dbReference>
<dbReference type="OrthoDB" id="270177at2"/>
<dbReference type="AlphaFoldDB" id="A0A1C3CV63"/>
<evidence type="ECO:0000256" key="2">
    <source>
        <dbReference type="PROSITE-ProRule" id="PRU00335"/>
    </source>
</evidence>
<dbReference type="GO" id="GO:0003677">
    <property type="term" value="F:DNA binding"/>
    <property type="evidence" value="ECO:0007669"/>
    <property type="project" value="UniProtKB-UniRule"/>
</dbReference>
<dbReference type="Pfam" id="PF14246">
    <property type="entry name" value="TetR_C_7"/>
    <property type="match status" value="1"/>
</dbReference>
<dbReference type="InterPro" id="IPR036271">
    <property type="entry name" value="Tet_transcr_reg_TetR-rel_C_sf"/>
</dbReference>
<evidence type="ECO:0000256" key="1">
    <source>
        <dbReference type="ARBA" id="ARBA00023125"/>
    </source>
</evidence>
<dbReference type="Gene3D" id="1.10.10.60">
    <property type="entry name" value="Homeodomain-like"/>
    <property type="match status" value="1"/>
</dbReference>
<evidence type="ECO:0000313" key="4">
    <source>
        <dbReference type="EMBL" id="ODA12675.1"/>
    </source>
</evidence>
<dbReference type="Pfam" id="PF00440">
    <property type="entry name" value="TetR_N"/>
    <property type="match status" value="1"/>
</dbReference>
<protein>
    <submittedName>
        <fullName evidence="4">Transcriptional regulator</fullName>
    </submittedName>
</protein>
<dbReference type="PRINTS" id="PR00455">
    <property type="entry name" value="HTHTETR"/>
</dbReference>
<dbReference type="PANTHER" id="PTHR43479">
    <property type="entry name" value="ACREF/ENVCD OPERON REPRESSOR-RELATED"/>
    <property type="match status" value="1"/>
</dbReference>
<reference evidence="4 5" key="1">
    <citation type="submission" date="2016-07" db="EMBL/GenBank/DDBJ databases">
        <title>Acinetobacter sp. ANC 4603.</title>
        <authorList>
            <person name="Radolfova-Krizova L."/>
            <person name="Nemec A."/>
        </authorList>
    </citation>
    <scope>NUCLEOTIDE SEQUENCE [LARGE SCALE GENOMIC DNA]</scope>
    <source>
        <strain evidence="4 5">ANC 4603</strain>
    </source>
</reference>
<keyword evidence="1 2" id="KW-0238">DNA-binding</keyword>
<dbReference type="Gene3D" id="1.10.357.10">
    <property type="entry name" value="Tetracycline Repressor, domain 2"/>
    <property type="match status" value="1"/>
</dbReference>
<sequence length="216" mass="25035">MQDLTQLEPIARDLPQTRRGHERCVALLESGAELFLEFGYDAVSLDDIVNHAGGSKASIYKYFGNKEGLFKAICDYRRDQFFNDICQSFNSEQSDFRSYLITTLMNFQAHLLLPEKAAFMRLIVEQSQRNPELARHIHEQGPKQIQLAIAVALENGHKKGFLYCENPMFSAQFYFGILRNLEWKILMGLPPEEFDQETNKYIEYSVDRFLDGHQKP</sequence>
<gene>
    <name evidence="4" type="ORF">BBP83_08925</name>
</gene>
<name>A0A1C3CV63_9GAMM</name>
<proteinExistence type="predicted"/>
<dbReference type="SUPFAM" id="SSF46689">
    <property type="entry name" value="Homeodomain-like"/>
    <property type="match status" value="1"/>
</dbReference>
<evidence type="ECO:0000313" key="5">
    <source>
        <dbReference type="Proteomes" id="UP000186553"/>
    </source>
</evidence>